<evidence type="ECO:0008006" key="3">
    <source>
        <dbReference type="Google" id="ProtNLM"/>
    </source>
</evidence>
<protein>
    <recommendedName>
        <fullName evidence="3">Myb/SANT-like domain-containing protein</fullName>
    </recommendedName>
</protein>
<dbReference type="PANTHER" id="PTHR46250">
    <property type="entry name" value="MYB/SANT-LIKE DNA-BINDING DOMAIN PROTEIN-RELATED"/>
    <property type="match status" value="1"/>
</dbReference>
<accession>S8DNF6</accession>
<sequence length="144" mass="17179">RLVWTAREEEALIAAFYTIIPTWKCENGFQTGFLLQLEKEMQISCPRTQIKGRPHILSNYKIWKREHGLVESLIEKFDVGFNSVTKMVTATDDLWNEIEKEFPERKKLKMKRWPYFESWRVIFGKDRASGEDAQSYYEAQQHIE</sequence>
<name>S8DNF6_9LAMI</name>
<keyword evidence="2" id="KW-1185">Reference proteome</keyword>
<feature type="non-terminal residue" evidence="1">
    <location>
        <position position="144"/>
    </location>
</feature>
<reference evidence="1 2" key="1">
    <citation type="journal article" date="2013" name="BMC Genomics">
        <title>The miniature genome of a carnivorous plant Genlisea aurea contains a low number of genes and short non-coding sequences.</title>
        <authorList>
            <person name="Leushkin E.V."/>
            <person name="Sutormin R.A."/>
            <person name="Nabieva E.R."/>
            <person name="Penin A.A."/>
            <person name="Kondrashov A.S."/>
            <person name="Logacheva M.D."/>
        </authorList>
    </citation>
    <scope>NUCLEOTIDE SEQUENCE [LARGE SCALE GENOMIC DNA]</scope>
</reference>
<evidence type="ECO:0000313" key="1">
    <source>
        <dbReference type="EMBL" id="EPS61257.1"/>
    </source>
</evidence>
<dbReference type="EMBL" id="AUSU01006974">
    <property type="protein sequence ID" value="EPS61257.1"/>
    <property type="molecule type" value="Genomic_DNA"/>
</dbReference>
<feature type="non-terminal residue" evidence="1">
    <location>
        <position position="1"/>
    </location>
</feature>
<gene>
    <name evidence="1" type="ORF">M569_13541</name>
</gene>
<organism evidence="1 2">
    <name type="scientific">Genlisea aurea</name>
    <dbReference type="NCBI Taxonomy" id="192259"/>
    <lineage>
        <taxon>Eukaryota</taxon>
        <taxon>Viridiplantae</taxon>
        <taxon>Streptophyta</taxon>
        <taxon>Embryophyta</taxon>
        <taxon>Tracheophyta</taxon>
        <taxon>Spermatophyta</taxon>
        <taxon>Magnoliopsida</taxon>
        <taxon>eudicotyledons</taxon>
        <taxon>Gunneridae</taxon>
        <taxon>Pentapetalae</taxon>
        <taxon>asterids</taxon>
        <taxon>lamiids</taxon>
        <taxon>Lamiales</taxon>
        <taxon>Lentibulariaceae</taxon>
        <taxon>Genlisea</taxon>
    </lineage>
</organism>
<dbReference type="AlphaFoldDB" id="S8DNF6"/>
<evidence type="ECO:0000313" key="2">
    <source>
        <dbReference type="Proteomes" id="UP000015453"/>
    </source>
</evidence>
<proteinExistence type="predicted"/>
<dbReference type="OrthoDB" id="910499at2759"/>
<dbReference type="Proteomes" id="UP000015453">
    <property type="component" value="Unassembled WGS sequence"/>
</dbReference>
<dbReference type="PANTHER" id="PTHR46250:SF15">
    <property type="entry name" value="OS01G0523800 PROTEIN"/>
    <property type="match status" value="1"/>
</dbReference>
<comment type="caution">
    <text evidence="1">The sequence shown here is derived from an EMBL/GenBank/DDBJ whole genome shotgun (WGS) entry which is preliminary data.</text>
</comment>